<dbReference type="PANTHER" id="PTHR41286:SF1">
    <property type="entry name" value="HNH NUCLEASE YAJD-RELATED"/>
    <property type="match status" value="1"/>
</dbReference>
<dbReference type="GO" id="GO:0016787">
    <property type="term" value="F:hydrolase activity"/>
    <property type="evidence" value="ECO:0007669"/>
    <property type="project" value="UniProtKB-KW"/>
</dbReference>
<evidence type="ECO:0000256" key="4">
    <source>
        <dbReference type="ARBA" id="ARBA00040194"/>
    </source>
</evidence>
<dbReference type="RefSeq" id="WP_006284073.1">
    <property type="nucleotide sequence ID" value="NZ_BALG01000014.1"/>
</dbReference>
<comment type="caution">
    <text evidence="6">The sequence shown here is derived from an EMBL/GenBank/DDBJ whole genome shotgun (WGS) entry which is preliminary data.</text>
</comment>
<dbReference type="EMBL" id="BALG01000014">
    <property type="protein sequence ID" value="GAC40847.1"/>
    <property type="molecule type" value="Genomic_DNA"/>
</dbReference>
<dbReference type="InterPro" id="IPR002711">
    <property type="entry name" value="HNH"/>
</dbReference>
<proteinExistence type="inferred from homology"/>
<dbReference type="SMART" id="SM00507">
    <property type="entry name" value="HNHc"/>
    <property type="match status" value="1"/>
</dbReference>
<gene>
    <name evidence="6" type="ORF">PPOP_0175</name>
</gene>
<evidence type="ECO:0000313" key="7">
    <source>
        <dbReference type="Proteomes" id="UP000029453"/>
    </source>
</evidence>
<dbReference type="CDD" id="cd00085">
    <property type="entry name" value="HNHc"/>
    <property type="match status" value="1"/>
</dbReference>
<evidence type="ECO:0000256" key="3">
    <source>
        <dbReference type="ARBA" id="ARBA00038412"/>
    </source>
</evidence>
<dbReference type="Pfam" id="PF01844">
    <property type="entry name" value="HNH"/>
    <property type="match status" value="1"/>
</dbReference>
<protein>
    <recommendedName>
        <fullName evidence="4">Putative HNH nuclease YajD</fullName>
    </recommendedName>
</protein>
<dbReference type="GO" id="GO:0008270">
    <property type="term" value="F:zinc ion binding"/>
    <property type="evidence" value="ECO:0007669"/>
    <property type="project" value="InterPro"/>
</dbReference>
<keyword evidence="6" id="KW-0255">Endonuclease</keyword>
<evidence type="ECO:0000256" key="1">
    <source>
        <dbReference type="ARBA" id="ARBA00022722"/>
    </source>
</evidence>
<name>M9L7E0_PAEPP</name>
<keyword evidence="2" id="KW-0378">Hydrolase</keyword>
<comment type="similarity">
    <text evidence="3">Belongs to the HNH nuclease family.</text>
</comment>
<dbReference type="OrthoDB" id="962665at2"/>
<dbReference type="InterPro" id="IPR003615">
    <property type="entry name" value="HNH_nuc"/>
</dbReference>
<keyword evidence="1" id="KW-0540">Nuclease</keyword>
<dbReference type="PANTHER" id="PTHR41286">
    <property type="entry name" value="HNH NUCLEASE YAJD-RELATED"/>
    <property type="match status" value="1"/>
</dbReference>
<dbReference type="GO" id="GO:0004519">
    <property type="term" value="F:endonuclease activity"/>
    <property type="evidence" value="ECO:0007669"/>
    <property type="project" value="UniProtKB-KW"/>
</dbReference>
<dbReference type="Proteomes" id="UP000029453">
    <property type="component" value="Unassembled WGS sequence"/>
</dbReference>
<accession>M9L7E0</accession>
<dbReference type="GO" id="GO:0005829">
    <property type="term" value="C:cytosol"/>
    <property type="evidence" value="ECO:0007669"/>
    <property type="project" value="TreeGrafter"/>
</dbReference>
<sequence length="123" mass="14206">MALKKFCRKTGCNNLTTDIYCEAHKVSRYSYDKHRESAAKRGYDHRWRKGRLKFLQKHPLCKHCFDAGKLTGATVVDHILPHKGDRKLFWNRKNWQGLCDSCHSVKTAKEDGGFGNGLHNDCN</sequence>
<feature type="domain" description="HNH nuclease" evidence="5">
    <location>
        <begin position="49"/>
        <end position="104"/>
    </location>
</feature>
<dbReference type="GO" id="GO:0003676">
    <property type="term" value="F:nucleic acid binding"/>
    <property type="evidence" value="ECO:0007669"/>
    <property type="project" value="InterPro"/>
</dbReference>
<evidence type="ECO:0000259" key="5">
    <source>
        <dbReference type="SMART" id="SM00507"/>
    </source>
</evidence>
<dbReference type="AlphaFoldDB" id="M9L7E0"/>
<organism evidence="6 7">
    <name type="scientific">Paenibacillus popilliae ATCC 14706</name>
    <dbReference type="NCBI Taxonomy" id="1212764"/>
    <lineage>
        <taxon>Bacteria</taxon>
        <taxon>Bacillati</taxon>
        <taxon>Bacillota</taxon>
        <taxon>Bacilli</taxon>
        <taxon>Bacillales</taxon>
        <taxon>Paenibacillaceae</taxon>
        <taxon>Paenibacillus</taxon>
    </lineage>
</organism>
<evidence type="ECO:0000313" key="6">
    <source>
        <dbReference type="EMBL" id="GAC40847.1"/>
    </source>
</evidence>
<reference evidence="6 7" key="1">
    <citation type="submission" date="2012-10" db="EMBL/GenBank/DDBJ databases">
        <title>Draft Genome Sequence of Paenibacillus popilliae ATCC 14706T.</title>
        <authorList>
            <person name="Iiyama K."/>
            <person name="Mori K."/>
            <person name="Mon H."/>
            <person name="Chieda Y."/>
            <person name="Lee J.M."/>
            <person name="Kusakabe T."/>
            <person name="Tashiro K."/>
            <person name="Asano S."/>
            <person name="Yasunaga-Aoki C."/>
            <person name="Shimizu S."/>
        </authorList>
    </citation>
    <scope>NUCLEOTIDE SEQUENCE [LARGE SCALE GENOMIC DNA]</scope>
    <source>
        <strain evidence="6 7">ATCC 14706</strain>
    </source>
</reference>
<keyword evidence="7" id="KW-1185">Reference proteome</keyword>
<dbReference type="Gene3D" id="1.10.30.50">
    <property type="match status" value="1"/>
</dbReference>
<evidence type="ECO:0000256" key="2">
    <source>
        <dbReference type="ARBA" id="ARBA00022801"/>
    </source>
</evidence>